<dbReference type="Proteomes" id="UP000030655">
    <property type="component" value="Unassembled WGS sequence"/>
</dbReference>
<evidence type="ECO:0000313" key="1">
    <source>
        <dbReference type="EMBL" id="KCZ81175.1"/>
    </source>
</evidence>
<keyword evidence="2" id="KW-1185">Reference proteome</keyword>
<dbReference type="HOGENOM" id="CLU_3142733_0_0_1"/>
<dbReference type="VEuPathDB" id="MicrosporidiaDB:H312_01385"/>
<dbReference type="EMBL" id="KK365148">
    <property type="protein sequence ID" value="KCZ81175.1"/>
    <property type="molecule type" value="Genomic_DNA"/>
</dbReference>
<reference evidence="2" key="1">
    <citation type="submission" date="2013-02" db="EMBL/GenBank/DDBJ databases">
        <authorList>
            <consortium name="The Broad Institute Genome Sequencing Platform"/>
            <person name="Cuomo C."/>
            <person name="Becnel J."/>
            <person name="Sanscrainte N."/>
            <person name="Walker B."/>
            <person name="Young S.K."/>
            <person name="Zeng Q."/>
            <person name="Gargeya S."/>
            <person name="Fitzgerald M."/>
            <person name="Haas B."/>
            <person name="Abouelleil A."/>
            <person name="Alvarado L."/>
            <person name="Arachchi H.M."/>
            <person name="Berlin A.M."/>
            <person name="Chapman S.B."/>
            <person name="Dewar J."/>
            <person name="Goldberg J."/>
            <person name="Griggs A."/>
            <person name="Gujja S."/>
            <person name="Hansen M."/>
            <person name="Howarth C."/>
            <person name="Imamovic A."/>
            <person name="Larimer J."/>
            <person name="McCowan C."/>
            <person name="Murphy C."/>
            <person name="Neiman D."/>
            <person name="Pearson M."/>
            <person name="Priest M."/>
            <person name="Roberts A."/>
            <person name="Saif S."/>
            <person name="Shea T."/>
            <person name="Sisk P."/>
            <person name="Sykes S."/>
            <person name="Wortman J."/>
            <person name="Nusbaum C."/>
            <person name="Birren B."/>
        </authorList>
    </citation>
    <scope>NUCLEOTIDE SEQUENCE [LARGE SCALE GENOMIC DNA]</scope>
    <source>
        <strain evidence="2">PRA339</strain>
    </source>
</reference>
<dbReference type="AlphaFoldDB" id="A0A059F1W9"/>
<evidence type="ECO:0000313" key="2">
    <source>
        <dbReference type="Proteomes" id="UP000030655"/>
    </source>
</evidence>
<organism evidence="1 2">
    <name type="scientific">Anncaliia algerae PRA339</name>
    <dbReference type="NCBI Taxonomy" id="1288291"/>
    <lineage>
        <taxon>Eukaryota</taxon>
        <taxon>Fungi</taxon>
        <taxon>Fungi incertae sedis</taxon>
        <taxon>Microsporidia</taxon>
        <taxon>Tubulinosematoidea</taxon>
        <taxon>Tubulinosematidae</taxon>
        <taxon>Anncaliia</taxon>
    </lineage>
</organism>
<sequence>MRKEIQRKMIKNLLVILSRINQLKKSGTNKYIIIEKERTDIECVADVLF</sequence>
<name>A0A059F1W9_9MICR</name>
<accession>A0A059F1W9</accession>
<dbReference type="OrthoDB" id="10281661at2759"/>
<proteinExistence type="predicted"/>
<gene>
    <name evidence="1" type="ORF">H312_01385</name>
</gene>
<reference evidence="1 2" key="2">
    <citation type="submission" date="2014-03" db="EMBL/GenBank/DDBJ databases">
        <title>The Genome Sequence of Anncaliia algerae insect isolate PRA339.</title>
        <authorList>
            <consortium name="The Broad Institute Genome Sequencing Platform"/>
            <consortium name="The Broad Institute Genome Sequencing Center for Infectious Disease"/>
            <person name="Cuomo C."/>
            <person name="Becnel J."/>
            <person name="Sanscrainte N."/>
            <person name="Walker B."/>
            <person name="Young S.K."/>
            <person name="Zeng Q."/>
            <person name="Gargeya S."/>
            <person name="Fitzgerald M."/>
            <person name="Haas B."/>
            <person name="Abouelleil A."/>
            <person name="Alvarado L."/>
            <person name="Arachchi H.M."/>
            <person name="Berlin A.M."/>
            <person name="Chapman S.B."/>
            <person name="Dewar J."/>
            <person name="Goldberg J."/>
            <person name="Griggs A."/>
            <person name="Gujja S."/>
            <person name="Hansen M."/>
            <person name="Howarth C."/>
            <person name="Imamovic A."/>
            <person name="Larimer J."/>
            <person name="McCowan C."/>
            <person name="Murphy C."/>
            <person name="Neiman D."/>
            <person name="Pearson M."/>
            <person name="Priest M."/>
            <person name="Roberts A."/>
            <person name="Saif S."/>
            <person name="Shea T."/>
            <person name="Sisk P."/>
            <person name="Sykes S."/>
            <person name="Wortman J."/>
            <person name="Nusbaum C."/>
            <person name="Birren B."/>
        </authorList>
    </citation>
    <scope>NUCLEOTIDE SEQUENCE [LARGE SCALE GENOMIC DNA]</scope>
    <source>
        <strain evidence="1 2">PRA339</strain>
    </source>
</reference>
<protein>
    <submittedName>
        <fullName evidence="1">Uncharacterized protein</fullName>
    </submittedName>
</protein>